<reference evidence="2" key="1">
    <citation type="journal article" date="2019" name="Int. J. Syst. Evol. Microbiol.">
        <title>The Global Catalogue of Microorganisms (GCM) 10K type strain sequencing project: providing services to taxonomists for standard genome sequencing and annotation.</title>
        <authorList>
            <consortium name="The Broad Institute Genomics Platform"/>
            <consortium name="The Broad Institute Genome Sequencing Center for Infectious Disease"/>
            <person name="Wu L."/>
            <person name="Ma J."/>
        </authorList>
    </citation>
    <scope>NUCLEOTIDE SEQUENCE [LARGE SCALE GENOMIC DNA]</scope>
    <source>
        <strain evidence="2">JCM 4542</strain>
    </source>
</reference>
<keyword evidence="2" id="KW-1185">Reference proteome</keyword>
<dbReference type="Proteomes" id="UP001500886">
    <property type="component" value="Unassembled WGS sequence"/>
</dbReference>
<organism evidence="1 2">
    <name type="scientific">Streptomyces luteosporeus</name>
    <dbReference type="NCBI Taxonomy" id="173856"/>
    <lineage>
        <taxon>Bacteria</taxon>
        <taxon>Bacillati</taxon>
        <taxon>Actinomycetota</taxon>
        <taxon>Actinomycetes</taxon>
        <taxon>Kitasatosporales</taxon>
        <taxon>Streptomycetaceae</taxon>
        <taxon>Streptomyces</taxon>
    </lineage>
</organism>
<name>A0ABP6GCY6_9ACTN</name>
<dbReference type="InterPro" id="IPR008983">
    <property type="entry name" value="Tumour_necrosis_fac-like_dom"/>
</dbReference>
<protein>
    <recommendedName>
        <fullName evidence="3">C1q domain-containing protein</fullName>
    </recommendedName>
</protein>
<evidence type="ECO:0008006" key="3">
    <source>
        <dbReference type="Google" id="ProtNLM"/>
    </source>
</evidence>
<dbReference type="RefSeq" id="WP_344436475.1">
    <property type="nucleotide sequence ID" value="NZ_BAAASL010000013.1"/>
</dbReference>
<comment type="caution">
    <text evidence="1">The sequence shown here is derived from an EMBL/GenBank/DDBJ whole genome shotgun (WGS) entry which is preliminary data.</text>
</comment>
<gene>
    <name evidence="1" type="ORF">GCM10010315_36710</name>
</gene>
<proteinExistence type="predicted"/>
<accession>A0ABP6GCY6</accession>
<sequence length="200" mass="20990">MAAPALSFSAAPTPFTPAGDWHDGETVTPAIMQARISDPVKALYNPPRFTVRATLPFSAASNQTVRVGWSAAGFEESGGWTLSRDGKVLTAPASGVYLVAVCLALQRDGPPGAFGSYQVNVVRNGALLSLRQRQNTRSTYPAGISGIDLVFLAKGDTLSIDVLGTGTGLTWQGFGSDIREERWNCFGAVLLAPGASSMRG</sequence>
<evidence type="ECO:0000313" key="2">
    <source>
        <dbReference type="Proteomes" id="UP001500886"/>
    </source>
</evidence>
<dbReference type="Gene3D" id="2.60.120.40">
    <property type="match status" value="1"/>
</dbReference>
<dbReference type="EMBL" id="BAAASL010000013">
    <property type="protein sequence ID" value="GAA2719208.1"/>
    <property type="molecule type" value="Genomic_DNA"/>
</dbReference>
<evidence type="ECO:0000313" key="1">
    <source>
        <dbReference type="EMBL" id="GAA2719208.1"/>
    </source>
</evidence>